<keyword evidence="6" id="KW-1185">Reference proteome</keyword>
<evidence type="ECO:0000313" key="5">
    <source>
        <dbReference type="EMBL" id="THH14118.1"/>
    </source>
</evidence>
<dbReference type="GO" id="GO:0033063">
    <property type="term" value="C:Rad51B-Rad51C-Rad51D-XRCC2 complex"/>
    <property type="evidence" value="ECO:0007669"/>
    <property type="project" value="TreeGrafter"/>
</dbReference>
<dbReference type="InterPro" id="IPR013632">
    <property type="entry name" value="Rad51_C"/>
</dbReference>
<dbReference type="OrthoDB" id="336321at2759"/>
<accession>A0A4S4LR76</accession>
<dbReference type="GO" id="GO:0007131">
    <property type="term" value="P:reciprocal meiotic recombination"/>
    <property type="evidence" value="ECO:0007669"/>
    <property type="project" value="TreeGrafter"/>
</dbReference>
<proteinExistence type="predicted"/>
<dbReference type="GO" id="GO:0000400">
    <property type="term" value="F:four-way junction DNA binding"/>
    <property type="evidence" value="ECO:0007669"/>
    <property type="project" value="TreeGrafter"/>
</dbReference>
<dbReference type="GO" id="GO:0003697">
    <property type="term" value="F:single-stranded DNA binding"/>
    <property type="evidence" value="ECO:0007669"/>
    <property type="project" value="TreeGrafter"/>
</dbReference>
<dbReference type="Proteomes" id="UP000310158">
    <property type="component" value="Unassembled WGS sequence"/>
</dbReference>
<dbReference type="InterPro" id="IPR051988">
    <property type="entry name" value="HRR_RAD51_Paralog"/>
</dbReference>
<dbReference type="InterPro" id="IPR027417">
    <property type="entry name" value="P-loop_NTPase"/>
</dbReference>
<dbReference type="Gene3D" id="3.40.50.300">
    <property type="entry name" value="P-loop containing nucleotide triphosphate hydrolases"/>
    <property type="match status" value="1"/>
</dbReference>
<dbReference type="GO" id="GO:0005815">
    <property type="term" value="C:microtubule organizing center"/>
    <property type="evidence" value="ECO:0007669"/>
    <property type="project" value="TreeGrafter"/>
</dbReference>
<evidence type="ECO:0000259" key="4">
    <source>
        <dbReference type="PROSITE" id="PS50162"/>
    </source>
</evidence>
<evidence type="ECO:0000256" key="3">
    <source>
        <dbReference type="SAM" id="MobiDB-lite"/>
    </source>
</evidence>
<dbReference type="SUPFAM" id="SSF52540">
    <property type="entry name" value="P-loop containing nucleoside triphosphate hydrolases"/>
    <property type="match status" value="1"/>
</dbReference>
<dbReference type="InterPro" id="IPR020588">
    <property type="entry name" value="RecA_ATP-bd"/>
</dbReference>
<feature type="compositionally biased region" description="Basic and acidic residues" evidence="3">
    <location>
        <begin position="305"/>
        <end position="316"/>
    </location>
</feature>
<dbReference type="GO" id="GO:0005524">
    <property type="term" value="F:ATP binding"/>
    <property type="evidence" value="ECO:0007669"/>
    <property type="project" value="InterPro"/>
</dbReference>
<feature type="region of interest" description="Disordered" evidence="3">
    <location>
        <begin position="296"/>
        <end position="316"/>
    </location>
</feature>
<dbReference type="AlphaFoldDB" id="A0A4S4LR76"/>
<feature type="domain" description="RecA family profile 1" evidence="4">
    <location>
        <begin position="82"/>
        <end position="256"/>
    </location>
</feature>
<dbReference type="GO" id="GO:0042148">
    <property type="term" value="P:DNA strand invasion"/>
    <property type="evidence" value="ECO:0007669"/>
    <property type="project" value="TreeGrafter"/>
</dbReference>
<protein>
    <recommendedName>
        <fullName evidence="4">RecA family profile 1 domain-containing protein</fullName>
    </recommendedName>
</protein>
<evidence type="ECO:0000313" key="6">
    <source>
        <dbReference type="Proteomes" id="UP000310158"/>
    </source>
</evidence>
<dbReference type="GO" id="GO:0140664">
    <property type="term" value="F:ATP-dependent DNA damage sensor activity"/>
    <property type="evidence" value="ECO:0007669"/>
    <property type="project" value="InterPro"/>
</dbReference>
<dbReference type="Pfam" id="PF08423">
    <property type="entry name" value="Rad51"/>
    <property type="match status" value="1"/>
</dbReference>
<dbReference type="GO" id="GO:0005657">
    <property type="term" value="C:replication fork"/>
    <property type="evidence" value="ECO:0007669"/>
    <property type="project" value="TreeGrafter"/>
</dbReference>
<reference evidence="5 6" key="1">
    <citation type="submission" date="2019-02" db="EMBL/GenBank/DDBJ databases">
        <title>Genome sequencing of the rare red list fungi Bondarzewia mesenterica.</title>
        <authorList>
            <person name="Buettner E."/>
            <person name="Kellner H."/>
        </authorList>
    </citation>
    <scope>NUCLEOTIDE SEQUENCE [LARGE SCALE GENOMIC DNA]</scope>
    <source>
        <strain evidence="5 6">DSM 108281</strain>
    </source>
</reference>
<dbReference type="PANTHER" id="PTHR46457">
    <property type="entry name" value="DNA REPAIR PROTEIN RAD51 HOMOLOG 4"/>
    <property type="match status" value="1"/>
</dbReference>
<evidence type="ECO:0000256" key="2">
    <source>
        <dbReference type="ARBA" id="ARBA00023242"/>
    </source>
</evidence>
<sequence length="344" mass="36207">MSIRLSNLSPALPPALLQNLSAINIKTAADLVFIPPDALLHSLPRGSTTLGELESCIDNVTGQVAAEGMSGDELLASEVASDLTEVKSGVSELDELIGGSFSGTHGGNVIEISGKSGTGKTALALHTVLSHLSQHGRDAAIWMDTTGDLSAQRLTHAMSSQAGPCTDTALERLHISLAFEIEAAYDILDNIRSVLTSTSSSDARPRILVIDTITPLLGPNLSATSSQGHAAMTTFMRSLRTLARTHALFILVLNSSTVSNTNSASAFAWTTHKPALGPSFTFLTDATLWLARPPPSALNPTSSAADDHDGDSDRDQQELRIAEVLRSRISVCSFIATVSIRSAE</sequence>
<organism evidence="5 6">
    <name type="scientific">Bondarzewia mesenterica</name>
    <dbReference type="NCBI Taxonomy" id="1095465"/>
    <lineage>
        <taxon>Eukaryota</taxon>
        <taxon>Fungi</taxon>
        <taxon>Dikarya</taxon>
        <taxon>Basidiomycota</taxon>
        <taxon>Agaricomycotina</taxon>
        <taxon>Agaricomycetes</taxon>
        <taxon>Russulales</taxon>
        <taxon>Bondarzewiaceae</taxon>
        <taxon>Bondarzewia</taxon>
    </lineage>
</organism>
<evidence type="ECO:0000256" key="1">
    <source>
        <dbReference type="ARBA" id="ARBA00004123"/>
    </source>
</evidence>
<dbReference type="PANTHER" id="PTHR46457:SF1">
    <property type="entry name" value="DNA REPAIR PROTEIN RAD51 HOMOLOG 4"/>
    <property type="match status" value="1"/>
</dbReference>
<dbReference type="GO" id="GO:0000724">
    <property type="term" value="P:double-strand break repair via homologous recombination"/>
    <property type="evidence" value="ECO:0007669"/>
    <property type="project" value="TreeGrafter"/>
</dbReference>
<keyword evidence="2" id="KW-0539">Nucleus</keyword>
<dbReference type="PROSITE" id="PS50162">
    <property type="entry name" value="RECA_2"/>
    <property type="match status" value="1"/>
</dbReference>
<dbReference type="EMBL" id="SGPL01000302">
    <property type="protein sequence ID" value="THH14118.1"/>
    <property type="molecule type" value="Genomic_DNA"/>
</dbReference>
<comment type="caution">
    <text evidence="5">The sequence shown here is derived from an EMBL/GenBank/DDBJ whole genome shotgun (WGS) entry which is preliminary data.</text>
</comment>
<comment type="subcellular location">
    <subcellularLocation>
        <location evidence="1">Nucleus</location>
    </subcellularLocation>
</comment>
<dbReference type="GO" id="GO:0000723">
    <property type="term" value="P:telomere maintenance"/>
    <property type="evidence" value="ECO:0007669"/>
    <property type="project" value="TreeGrafter"/>
</dbReference>
<gene>
    <name evidence="5" type="ORF">EW146_g6183</name>
</gene>
<name>A0A4S4LR76_9AGAM</name>